<comment type="similarity">
    <text evidence="2">Belongs to the EamA transporter family.</text>
</comment>
<proteinExistence type="inferred from homology"/>
<protein>
    <submittedName>
        <fullName evidence="9">Drug/metabolite transporter (DMT)-like permease</fullName>
    </submittedName>
</protein>
<keyword evidence="6 7" id="KW-0472">Membrane</keyword>
<dbReference type="EMBL" id="JAFBEE010000001">
    <property type="protein sequence ID" value="MBM7613779.1"/>
    <property type="molecule type" value="Genomic_DNA"/>
</dbReference>
<evidence type="ECO:0000259" key="8">
    <source>
        <dbReference type="Pfam" id="PF00892"/>
    </source>
</evidence>
<feature type="transmembrane region" description="Helical" evidence="7">
    <location>
        <begin position="71"/>
        <end position="91"/>
    </location>
</feature>
<evidence type="ECO:0000256" key="4">
    <source>
        <dbReference type="ARBA" id="ARBA00022692"/>
    </source>
</evidence>
<organism evidence="9 10">
    <name type="scientific">Alkaliphilus hydrothermalis</name>
    <dbReference type="NCBI Taxonomy" id="1482730"/>
    <lineage>
        <taxon>Bacteria</taxon>
        <taxon>Bacillati</taxon>
        <taxon>Bacillota</taxon>
        <taxon>Clostridia</taxon>
        <taxon>Peptostreptococcales</taxon>
        <taxon>Natronincolaceae</taxon>
        <taxon>Alkaliphilus</taxon>
    </lineage>
</organism>
<name>A0ABS2NMH7_9FIRM</name>
<feature type="domain" description="EamA" evidence="8">
    <location>
        <begin position="35"/>
        <end position="177"/>
    </location>
</feature>
<dbReference type="InterPro" id="IPR000620">
    <property type="entry name" value="EamA_dom"/>
</dbReference>
<evidence type="ECO:0000256" key="6">
    <source>
        <dbReference type="ARBA" id="ARBA00023136"/>
    </source>
</evidence>
<feature type="transmembrane region" description="Helical" evidence="7">
    <location>
        <begin position="284"/>
        <end position="303"/>
    </location>
</feature>
<evidence type="ECO:0000313" key="10">
    <source>
        <dbReference type="Proteomes" id="UP001314796"/>
    </source>
</evidence>
<feature type="transmembrane region" description="Helical" evidence="7">
    <location>
        <begin position="103"/>
        <end position="122"/>
    </location>
</feature>
<comment type="caution">
    <text evidence="9">The sequence shown here is derived from an EMBL/GenBank/DDBJ whole genome shotgun (WGS) entry which is preliminary data.</text>
</comment>
<feature type="domain" description="EamA" evidence="8">
    <location>
        <begin position="190"/>
        <end position="325"/>
    </location>
</feature>
<dbReference type="SUPFAM" id="SSF103481">
    <property type="entry name" value="Multidrug resistance efflux transporter EmrE"/>
    <property type="match status" value="2"/>
</dbReference>
<accession>A0ABS2NMH7</accession>
<evidence type="ECO:0000256" key="2">
    <source>
        <dbReference type="ARBA" id="ARBA00007362"/>
    </source>
</evidence>
<dbReference type="PANTHER" id="PTHR32322:SF18">
    <property type="entry name" value="S-ADENOSYLMETHIONINE_S-ADENOSYLHOMOCYSTEINE TRANSPORTER"/>
    <property type="match status" value="1"/>
</dbReference>
<gene>
    <name evidence="9" type="ORF">JOC73_000287</name>
</gene>
<keyword evidence="4 7" id="KW-0812">Transmembrane</keyword>
<keyword evidence="3" id="KW-1003">Cell membrane</keyword>
<dbReference type="PANTHER" id="PTHR32322">
    <property type="entry name" value="INNER MEMBRANE TRANSPORTER"/>
    <property type="match status" value="1"/>
</dbReference>
<sequence>MENKNTKIKKYKMSDQSNKNEGFDSHKILTNRWSIVGLALLCSLLWGSAFPVLKVSYLELGIGPEDISAKILLAGFRFFLASMLLFGLVAFGLRKNLKVEKKLYKELIVLGILQTTLQYFFFYNGLGNTTGIKGSVLTSMGSFFVVIFAHFIYDNDKINSKKTIGLIAGFAGIILMNGGKEGLDTSFVFKGEGYVILASLMNATGMIIAKSLTKHVNPFLVTAWQMLMGSILLIVWGLTGLGGEGLKFTPVALGLLLYSAFLSATAFSLWYALLRHNKAGEISLYKFMVPVSGALLSVIFIPGERLTPYMLGALGLVSIGIIAVNYDKNTSITHLKSNWQKVRFKY</sequence>
<dbReference type="Pfam" id="PF00892">
    <property type="entry name" value="EamA"/>
    <property type="match status" value="2"/>
</dbReference>
<reference evidence="9 10" key="1">
    <citation type="submission" date="2021-01" db="EMBL/GenBank/DDBJ databases">
        <title>Genomic Encyclopedia of Type Strains, Phase IV (KMG-IV): sequencing the most valuable type-strain genomes for metagenomic binning, comparative biology and taxonomic classification.</title>
        <authorList>
            <person name="Goeker M."/>
        </authorList>
    </citation>
    <scope>NUCLEOTIDE SEQUENCE [LARGE SCALE GENOMIC DNA]</scope>
    <source>
        <strain evidence="9 10">DSM 25890</strain>
    </source>
</reference>
<evidence type="ECO:0000256" key="5">
    <source>
        <dbReference type="ARBA" id="ARBA00022989"/>
    </source>
</evidence>
<evidence type="ECO:0000256" key="3">
    <source>
        <dbReference type="ARBA" id="ARBA00022475"/>
    </source>
</evidence>
<dbReference type="Proteomes" id="UP001314796">
    <property type="component" value="Unassembled WGS sequence"/>
</dbReference>
<feature type="transmembrane region" description="Helical" evidence="7">
    <location>
        <begin position="251"/>
        <end position="272"/>
    </location>
</feature>
<feature type="transmembrane region" description="Helical" evidence="7">
    <location>
        <begin position="33"/>
        <end position="51"/>
    </location>
</feature>
<keyword evidence="5 7" id="KW-1133">Transmembrane helix</keyword>
<feature type="transmembrane region" description="Helical" evidence="7">
    <location>
        <begin position="219"/>
        <end position="239"/>
    </location>
</feature>
<feature type="transmembrane region" description="Helical" evidence="7">
    <location>
        <begin position="134"/>
        <end position="151"/>
    </location>
</feature>
<dbReference type="RefSeq" id="WP_243427821.1">
    <property type="nucleotide sequence ID" value="NZ_JAFBEE010000001.1"/>
</dbReference>
<feature type="transmembrane region" description="Helical" evidence="7">
    <location>
        <begin position="309"/>
        <end position="326"/>
    </location>
</feature>
<evidence type="ECO:0000256" key="7">
    <source>
        <dbReference type="SAM" id="Phobius"/>
    </source>
</evidence>
<dbReference type="InterPro" id="IPR037185">
    <property type="entry name" value="EmrE-like"/>
</dbReference>
<comment type="subcellular location">
    <subcellularLocation>
        <location evidence="1">Cell membrane</location>
        <topology evidence="1">Multi-pass membrane protein</topology>
    </subcellularLocation>
</comment>
<keyword evidence="10" id="KW-1185">Reference proteome</keyword>
<evidence type="ECO:0000313" key="9">
    <source>
        <dbReference type="EMBL" id="MBM7613779.1"/>
    </source>
</evidence>
<evidence type="ECO:0000256" key="1">
    <source>
        <dbReference type="ARBA" id="ARBA00004651"/>
    </source>
</evidence>
<dbReference type="InterPro" id="IPR050638">
    <property type="entry name" value="AA-Vitamin_Transporters"/>
</dbReference>